<dbReference type="InterPro" id="IPR016071">
    <property type="entry name" value="Staphylococal_nuclease_OB-fold"/>
</dbReference>
<dbReference type="PANTHER" id="PTHR12302">
    <property type="entry name" value="EBNA2 BINDING PROTEIN P100"/>
    <property type="match status" value="1"/>
</dbReference>
<dbReference type="PANTHER" id="PTHR12302:SF3">
    <property type="entry name" value="SERINE_THREONINE-PROTEIN KINASE 31"/>
    <property type="match status" value="1"/>
</dbReference>
<evidence type="ECO:0000313" key="5">
    <source>
        <dbReference type="EMBL" id="OBU78001.1"/>
    </source>
</evidence>
<feature type="domain" description="TNase-like" evidence="4">
    <location>
        <begin position="38"/>
        <end position="196"/>
    </location>
</feature>
<dbReference type="SUPFAM" id="SSF50199">
    <property type="entry name" value="Staphylococcal nuclease"/>
    <property type="match status" value="1"/>
</dbReference>
<protein>
    <submittedName>
        <fullName evidence="5">Nuclease</fullName>
    </submittedName>
</protein>
<dbReference type="GO" id="GO:0004519">
    <property type="term" value="F:endonuclease activity"/>
    <property type="evidence" value="ECO:0007669"/>
    <property type="project" value="UniProtKB-KW"/>
</dbReference>
<evidence type="ECO:0000256" key="1">
    <source>
        <dbReference type="ARBA" id="ARBA00022722"/>
    </source>
</evidence>
<organism evidence="5 6">
    <name type="scientific">Cylindrospermopsis raciborskii CS-505</name>
    <dbReference type="NCBI Taxonomy" id="533240"/>
    <lineage>
        <taxon>Bacteria</taxon>
        <taxon>Bacillati</taxon>
        <taxon>Cyanobacteriota</taxon>
        <taxon>Cyanophyceae</taxon>
        <taxon>Nostocales</taxon>
        <taxon>Aphanizomenonaceae</taxon>
        <taxon>Cylindrospermopsis</taxon>
    </lineage>
</organism>
<sequence>MAIRGNSWNYLSLLPIVLCCSLMLLLVGCQSKDRTKDSIVQARVVRVVSGQTLEVAKIGDPTNSVSSVRLIGLDAPDLRQYPWGEDARKLLEKLIQDANSDNTTNNNTNSAQIKLAQIKLAQIKLAQIKLEFDLQTQDKFGRNLAYVWKDQVLVNEQIIKQGYALFAGRSPNHKYDLRLENAQHWARLMGEGIWNPENPLRLTPGQFRRING</sequence>
<dbReference type="Proteomes" id="UP000093903">
    <property type="component" value="Unassembled WGS sequence"/>
</dbReference>
<reference evidence="5 6" key="1">
    <citation type="submission" date="2016-05" db="EMBL/GenBank/DDBJ databases">
        <title>First complete genome of the cyanobacterium Cylindrospermopsis raciborskii CS505, containing a circular chromosome and a single extrachromosomal element.</title>
        <authorList>
            <person name="Fuentes J."/>
            <person name="Tamames J."/>
            <person name="Allen E."/>
            <person name="Plominski A."/>
            <person name="Vasquez M."/>
        </authorList>
    </citation>
    <scope>NUCLEOTIDE SEQUENCE [LARGE SCALE GENOMIC DNA]</scope>
    <source>
        <strain evidence="5 6">CS505</strain>
    </source>
</reference>
<dbReference type="GO" id="GO:0016787">
    <property type="term" value="F:hydrolase activity"/>
    <property type="evidence" value="ECO:0007669"/>
    <property type="project" value="UniProtKB-KW"/>
</dbReference>
<evidence type="ECO:0000313" key="6">
    <source>
        <dbReference type="Proteomes" id="UP000093903"/>
    </source>
</evidence>
<keyword evidence="1" id="KW-0540">Nuclease</keyword>
<evidence type="ECO:0000256" key="3">
    <source>
        <dbReference type="ARBA" id="ARBA00022801"/>
    </source>
</evidence>
<evidence type="ECO:0000256" key="2">
    <source>
        <dbReference type="ARBA" id="ARBA00022759"/>
    </source>
</evidence>
<accession>A0A853MF31</accession>
<dbReference type="Gene3D" id="2.40.50.90">
    <property type="match status" value="1"/>
</dbReference>
<evidence type="ECO:0000259" key="4">
    <source>
        <dbReference type="PROSITE" id="PS50830"/>
    </source>
</evidence>
<dbReference type="Pfam" id="PF00565">
    <property type="entry name" value="SNase"/>
    <property type="match status" value="1"/>
</dbReference>
<proteinExistence type="predicted"/>
<dbReference type="PROSITE" id="PS50830">
    <property type="entry name" value="TNASE_3"/>
    <property type="match status" value="1"/>
</dbReference>
<dbReference type="SMART" id="SM00318">
    <property type="entry name" value="SNc"/>
    <property type="match status" value="1"/>
</dbReference>
<name>A0A853MF31_9CYAN</name>
<keyword evidence="2" id="KW-0255">Endonuclease</keyword>
<dbReference type="InterPro" id="IPR035437">
    <property type="entry name" value="SNase_OB-fold_sf"/>
</dbReference>
<comment type="caution">
    <text evidence="5">The sequence shown here is derived from an EMBL/GenBank/DDBJ whole genome shotgun (WGS) entry which is preliminary data.</text>
</comment>
<keyword evidence="3" id="KW-0378">Hydrolase</keyword>
<dbReference type="AlphaFoldDB" id="A0A853MF31"/>
<gene>
    <name evidence="5" type="ORF">A9P98_08415</name>
</gene>
<dbReference type="PROSITE" id="PS51257">
    <property type="entry name" value="PROKAR_LIPOPROTEIN"/>
    <property type="match status" value="1"/>
</dbReference>
<dbReference type="EMBL" id="LYXA01000001">
    <property type="protein sequence ID" value="OBU78001.1"/>
    <property type="molecule type" value="Genomic_DNA"/>
</dbReference>